<sequence>MARARNIKPGFFTNDELGDLSPLARLAFIGLWSQADFNGNMKCKPKRLKVEILPYDDVNFGGLIDELEMAGFVCRYQVDGENYLHVVNFQKHQRPHKNEVLRGTDVPQPGTEQPPTGTDPEQKSTVTEPERDENRSNPPDTGYRIPDTGYPQADTDKNNGSADADPARTPVPSKKFTDEDFEKFWTFCREHWFGKVGHKAEARKEFDKLRPEKDDLREILKLTRQECEYRRRVEAAEGFHENMKHVCRWIKVRGWEDVRERIESGPSLSVVQCGGRNKVRRQKIFPGSNPQLLEGEWIEDGYICREIAS</sequence>
<organism evidence="2 3">
    <name type="scientific">Marinobacter iranensis</name>
    <dbReference type="NCBI Taxonomy" id="2962607"/>
    <lineage>
        <taxon>Bacteria</taxon>
        <taxon>Pseudomonadati</taxon>
        <taxon>Pseudomonadota</taxon>
        <taxon>Gammaproteobacteria</taxon>
        <taxon>Pseudomonadales</taxon>
        <taxon>Marinobacteraceae</taxon>
        <taxon>Marinobacter</taxon>
    </lineage>
</organism>
<feature type="compositionally biased region" description="Low complexity" evidence="1">
    <location>
        <begin position="107"/>
        <end position="119"/>
    </location>
</feature>
<evidence type="ECO:0000313" key="3">
    <source>
        <dbReference type="Proteomes" id="UP001143391"/>
    </source>
</evidence>
<dbReference type="RefSeq" id="WP_275705848.1">
    <property type="nucleotide sequence ID" value="NZ_JANCMW010000004.1"/>
</dbReference>
<protein>
    <recommendedName>
        <fullName evidence="4">Phage replication protein</fullName>
    </recommendedName>
</protein>
<dbReference type="Proteomes" id="UP001143391">
    <property type="component" value="Unassembled WGS sequence"/>
</dbReference>
<name>A0ABT5Y9G4_9GAMM</name>
<reference evidence="2" key="1">
    <citation type="submission" date="2022-07" db="EMBL/GenBank/DDBJ databases">
        <title>Marinobacter iranensis a new bacterium isolate from a hipersaline lake in Iran.</title>
        <authorList>
            <person name="Mohammad A.M.A."/>
            <person name="Cristina S.-P."/>
            <person name="Antonio V."/>
        </authorList>
    </citation>
    <scope>NUCLEOTIDE SEQUENCE</scope>
    <source>
        <strain evidence="2">71-i</strain>
    </source>
</reference>
<keyword evidence="3" id="KW-1185">Reference proteome</keyword>
<comment type="caution">
    <text evidence="2">The sequence shown here is derived from an EMBL/GenBank/DDBJ whole genome shotgun (WGS) entry which is preliminary data.</text>
</comment>
<evidence type="ECO:0000313" key="2">
    <source>
        <dbReference type="EMBL" id="MDF0750317.1"/>
    </source>
</evidence>
<dbReference type="EMBL" id="JANCMW010000004">
    <property type="protein sequence ID" value="MDF0750317.1"/>
    <property type="molecule type" value="Genomic_DNA"/>
</dbReference>
<evidence type="ECO:0000256" key="1">
    <source>
        <dbReference type="SAM" id="MobiDB-lite"/>
    </source>
</evidence>
<evidence type="ECO:0008006" key="4">
    <source>
        <dbReference type="Google" id="ProtNLM"/>
    </source>
</evidence>
<gene>
    <name evidence="2" type="ORF">NLU14_08745</name>
</gene>
<accession>A0ABT5Y9G4</accession>
<proteinExistence type="predicted"/>
<feature type="region of interest" description="Disordered" evidence="1">
    <location>
        <begin position="94"/>
        <end position="174"/>
    </location>
</feature>